<dbReference type="GO" id="GO:0009279">
    <property type="term" value="C:cell outer membrane"/>
    <property type="evidence" value="ECO:0007669"/>
    <property type="project" value="UniProtKB-SubCell"/>
</dbReference>
<comment type="similarity">
    <text evidence="11 12">Belongs to the TonB-dependent receptor family.</text>
</comment>
<evidence type="ECO:0000259" key="13">
    <source>
        <dbReference type="Pfam" id="PF00593"/>
    </source>
</evidence>
<evidence type="ECO:0000259" key="14">
    <source>
        <dbReference type="Pfam" id="PF07715"/>
    </source>
</evidence>
<keyword evidence="7" id="KW-0406">Ion transport</keyword>
<evidence type="ECO:0000256" key="6">
    <source>
        <dbReference type="ARBA" id="ARBA00023004"/>
    </source>
</evidence>
<proteinExistence type="inferred from homology"/>
<dbReference type="OrthoDB" id="8538693at2"/>
<dbReference type="SUPFAM" id="SSF56935">
    <property type="entry name" value="Porins"/>
    <property type="match status" value="1"/>
</dbReference>
<sequence>MKVPVRSLLVRCILMALGAPAWMLSTDVAAQAADSDEAALMRIQGLAEIVVTARRKEENLQDVPTSITAIGAKDLADLKIDGLIGVARHIPNVDIRQQAGSMVAVSHFRGITNSSLNPQVDAGIGIYVDGVYLGRLSATAFDIADLAQVEVMRGPQGTLFGRNSTGGAVNLITTSPSGQFGFHGELGFGNFNDRRQKFSLDLPEWNGLSARVTLGHHQNDGYVRNSAPRNTYHFSDGFDSMTISETGGANDNDLALISLRYAGVPGLKLDYKYDYSKNRMTIPYRQSMSLAPQTPPAGFVEVSAPMGFHFMESLPAAFESPSIMKVEGHSITAEYELAPELSAKYIGGFRKFDISYGLDGYYGAGLWSDGIRYWSPGISLREEDQHQSSHEFQLLGKRGNLDWIAGLFLFEEKAKLDNPILPGPFFGGIAPEVTYTLNPDTDYYIGQKVKTDNQSQALYVHGTWHRDQWDFSGGLRRTWDDRQEHVMAAGHLDLRPWGVPVFLPGTNGRDFRYRGSHNDYDLSATYRIAPGMNVYAKYATGFVSGGILQGTAFQPETAKSYEAGFKGSFMDNSLRFNAALYEMKRRDLQIEGFAATGYVLQNVGKSRSDGVELELTYVPMEGLTLNGSYGYTRVKTDGQIRTSQPRQTASFGFDYEFQRLANGVRPSFRMDASWRDDIRHLSCPAGLSQVALGCGTLDAYGNPEIANPTLDRQAIVKAQTLLSARFTLREIRLGAHGTAAVSLWGRNLLNNDKPDYIYTLGGNNITGTFQQPRTYGIDLSVGY</sequence>
<evidence type="ECO:0000256" key="7">
    <source>
        <dbReference type="ARBA" id="ARBA00023065"/>
    </source>
</evidence>
<gene>
    <name evidence="15" type="ORF">DENOEST_2180</name>
</gene>
<accession>A0A6S6XTL6</accession>
<evidence type="ECO:0000256" key="10">
    <source>
        <dbReference type="ARBA" id="ARBA00023237"/>
    </source>
</evidence>
<dbReference type="Pfam" id="PF00593">
    <property type="entry name" value="TonB_dep_Rec_b-barrel"/>
    <property type="match status" value="1"/>
</dbReference>
<protein>
    <submittedName>
        <fullName evidence="15">Iron complex outermembrane recepter protein</fullName>
    </submittedName>
</protein>
<evidence type="ECO:0000256" key="2">
    <source>
        <dbReference type="ARBA" id="ARBA00022448"/>
    </source>
</evidence>
<evidence type="ECO:0000256" key="4">
    <source>
        <dbReference type="ARBA" id="ARBA00022496"/>
    </source>
</evidence>
<keyword evidence="3 11" id="KW-1134">Transmembrane beta strand</keyword>
<evidence type="ECO:0000256" key="9">
    <source>
        <dbReference type="ARBA" id="ARBA00023136"/>
    </source>
</evidence>
<dbReference type="InterPro" id="IPR036942">
    <property type="entry name" value="Beta-barrel_TonB_sf"/>
</dbReference>
<keyword evidence="2 11" id="KW-0813">Transport</keyword>
<dbReference type="EMBL" id="LR778301">
    <property type="protein sequence ID" value="CAB1369345.1"/>
    <property type="molecule type" value="Genomic_DNA"/>
</dbReference>
<keyword evidence="10 11" id="KW-0998">Cell outer membrane</keyword>
<evidence type="ECO:0000256" key="1">
    <source>
        <dbReference type="ARBA" id="ARBA00004571"/>
    </source>
</evidence>
<evidence type="ECO:0000256" key="5">
    <source>
        <dbReference type="ARBA" id="ARBA00022692"/>
    </source>
</evidence>
<dbReference type="PROSITE" id="PS52016">
    <property type="entry name" value="TONB_DEPENDENT_REC_3"/>
    <property type="match status" value="1"/>
</dbReference>
<dbReference type="PANTHER" id="PTHR32552">
    <property type="entry name" value="FERRICHROME IRON RECEPTOR-RELATED"/>
    <property type="match status" value="1"/>
</dbReference>
<keyword evidence="16" id="KW-1185">Reference proteome</keyword>
<feature type="domain" description="TonB-dependent receptor-like beta-barrel" evidence="13">
    <location>
        <begin position="331"/>
        <end position="661"/>
    </location>
</feature>
<dbReference type="Gene3D" id="2.40.170.20">
    <property type="entry name" value="TonB-dependent receptor, beta-barrel domain"/>
    <property type="match status" value="1"/>
</dbReference>
<keyword evidence="5 11" id="KW-0812">Transmembrane</keyword>
<name>A0A6S6XTL6_9PROT</name>
<dbReference type="InterPro" id="IPR039426">
    <property type="entry name" value="TonB-dep_rcpt-like"/>
</dbReference>
<evidence type="ECO:0000256" key="11">
    <source>
        <dbReference type="PROSITE-ProRule" id="PRU01360"/>
    </source>
</evidence>
<dbReference type="InterPro" id="IPR000531">
    <property type="entry name" value="Beta-barrel_TonB"/>
</dbReference>
<dbReference type="KEGG" id="doe:DENOEST_2180"/>
<keyword evidence="8 12" id="KW-0798">TonB box</keyword>
<dbReference type="RefSeq" id="WP_145770890.1">
    <property type="nucleotide sequence ID" value="NZ_LR778301.1"/>
</dbReference>
<dbReference type="Pfam" id="PF07715">
    <property type="entry name" value="Plug"/>
    <property type="match status" value="1"/>
</dbReference>
<organism evidence="15 16">
    <name type="scientific">Denitratisoma oestradiolicum</name>
    <dbReference type="NCBI Taxonomy" id="311182"/>
    <lineage>
        <taxon>Bacteria</taxon>
        <taxon>Pseudomonadati</taxon>
        <taxon>Pseudomonadota</taxon>
        <taxon>Betaproteobacteria</taxon>
        <taxon>Nitrosomonadales</taxon>
        <taxon>Sterolibacteriaceae</taxon>
        <taxon>Denitratisoma</taxon>
    </lineage>
</organism>
<evidence type="ECO:0000313" key="15">
    <source>
        <dbReference type="EMBL" id="CAB1369345.1"/>
    </source>
</evidence>
<keyword evidence="6" id="KW-0408">Iron</keyword>
<dbReference type="Proteomes" id="UP000515733">
    <property type="component" value="Chromosome"/>
</dbReference>
<reference evidence="15 16" key="1">
    <citation type="submission" date="2020-03" db="EMBL/GenBank/DDBJ databases">
        <authorList>
            <consortium name="Genoscope - CEA"/>
            <person name="William W."/>
        </authorList>
    </citation>
    <scope>NUCLEOTIDE SEQUENCE [LARGE SCALE GENOMIC DNA]</scope>
    <source>
        <strain evidence="16">DSM 16959</strain>
    </source>
</reference>
<dbReference type="GO" id="GO:0006826">
    <property type="term" value="P:iron ion transport"/>
    <property type="evidence" value="ECO:0007669"/>
    <property type="project" value="UniProtKB-KW"/>
</dbReference>
<evidence type="ECO:0000256" key="12">
    <source>
        <dbReference type="RuleBase" id="RU003357"/>
    </source>
</evidence>
<evidence type="ECO:0000256" key="3">
    <source>
        <dbReference type="ARBA" id="ARBA00022452"/>
    </source>
</evidence>
<comment type="subcellular location">
    <subcellularLocation>
        <location evidence="1 11">Cell outer membrane</location>
        <topology evidence="1 11">Multi-pass membrane protein</topology>
    </subcellularLocation>
</comment>
<dbReference type="InterPro" id="IPR012910">
    <property type="entry name" value="Plug_dom"/>
</dbReference>
<keyword evidence="9 11" id="KW-0472">Membrane</keyword>
<evidence type="ECO:0000313" key="16">
    <source>
        <dbReference type="Proteomes" id="UP000515733"/>
    </source>
</evidence>
<feature type="domain" description="TonB-dependent receptor plug" evidence="14">
    <location>
        <begin position="60"/>
        <end position="168"/>
    </location>
</feature>
<dbReference type="AlphaFoldDB" id="A0A6S6XTL6"/>
<evidence type="ECO:0000256" key="8">
    <source>
        <dbReference type="ARBA" id="ARBA00023077"/>
    </source>
</evidence>
<keyword evidence="4" id="KW-0410">Iron transport</keyword>
<dbReference type="PANTHER" id="PTHR32552:SF81">
    <property type="entry name" value="TONB-DEPENDENT OUTER MEMBRANE RECEPTOR"/>
    <property type="match status" value="1"/>
</dbReference>